<comment type="caution">
    <text evidence="5">The sequence shown here is derived from an EMBL/GenBank/DDBJ whole genome shotgun (WGS) entry which is preliminary data.</text>
</comment>
<dbReference type="PANTHER" id="PTHR43067">
    <property type="entry name" value="OLIGOPEPTIDE/DIPEPTIDE ABC TRANSPORTER, ATPASE SUBUNIT"/>
    <property type="match status" value="1"/>
</dbReference>
<dbReference type="SUPFAM" id="SSF52540">
    <property type="entry name" value="P-loop containing nucleoside triphosphate hydrolases"/>
    <property type="match status" value="1"/>
</dbReference>
<evidence type="ECO:0000256" key="2">
    <source>
        <dbReference type="ARBA" id="ARBA00022741"/>
    </source>
</evidence>
<feature type="domain" description="ABC transporter" evidence="4">
    <location>
        <begin position="20"/>
        <end position="266"/>
    </location>
</feature>
<sequence length="347" mass="38538">MSVNQANASVHDKTDIQLSVRNLCVDYITSNGDVRAVSNVSFDIGRGEVFGLAGESGCGKSTVAFSVCRLHKPPAFISAGEIIFNGKDILKFDDEQLRQYRWKESAMVFQSAMNSLNPVLTLEEQFCDVLLAHTNMTRQECIKRAGQLLEVVDIHPSRLSDYPHQFSGGMRQRLVIAIALALNAKLIIMDEPTTALDVVVQREILQKIYQLKEEFGFSILFITHDISLMVEFCDRIGIMYAGELAEVAPAKNILTKPNHPYTEGLGNAFPPLHGEKKRLVGIPGTPLNLFEVPVGCRFQARCPYVKDICRKEYCTLTEVAPGEFSACHLHKDGIVDIIALEKQPVQG</sequence>
<dbReference type="PROSITE" id="PS50893">
    <property type="entry name" value="ABC_TRANSPORTER_2"/>
    <property type="match status" value="1"/>
</dbReference>
<evidence type="ECO:0000256" key="3">
    <source>
        <dbReference type="ARBA" id="ARBA00022840"/>
    </source>
</evidence>
<dbReference type="InterPro" id="IPR003593">
    <property type="entry name" value="AAA+_ATPase"/>
</dbReference>
<dbReference type="PANTHER" id="PTHR43067:SF3">
    <property type="entry name" value="MALTOSE ABC TRANSPORTER, ATP-BINDING PROTEIN"/>
    <property type="match status" value="1"/>
</dbReference>
<dbReference type="NCBIfam" id="TIGR01727">
    <property type="entry name" value="oligo_HPY"/>
    <property type="match status" value="1"/>
</dbReference>
<dbReference type="InterPro" id="IPR017871">
    <property type="entry name" value="ABC_transporter-like_CS"/>
</dbReference>
<dbReference type="Pfam" id="PF08352">
    <property type="entry name" value="oligo_HPY"/>
    <property type="match status" value="1"/>
</dbReference>
<organism evidence="5 6">
    <name type="scientific">Motilimonas cestriensis</name>
    <dbReference type="NCBI Taxonomy" id="2742685"/>
    <lineage>
        <taxon>Bacteria</taxon>
        <taxon>Pseudomonadati</taxon>
        <taxon>Pseudomonadota</taxon>
        <taxon>Gammaproteobacteria</taxon>
        <taxon>Alteromonadales</taxon>
        <taxon>Alteromonadales genera incertae sedis</taxon>
        <taxon>Motilimonas</taxon>
    </lineage>
</organism>
<dbReference type="SMART" id="SM00382">
    <property type="entry name" value="AAA"/>
    <property type="match status" value="1"/>
</dbReference>
<evidence type="ECO:0000256" key="1">
    <source>
        <dbReference type="ARBA" id="ARBA00022448"/>
    </source>
</evidence>
<dbReference type="Pfam" id="PF00005">
    <property type="entry name" value="ABC_tran"/>
    <property type="match status" value="1"/>
</dbReference>
<keyword evidence="1" id="KW-0813">Transport</keyword>
<name>A0ABS8WCT5_9GAMM</name>
<dbReference type="RefSeq" id="WP_233052917.1">
    <property type="nucleotide sequence ID" value="NZ_JAIMJA010000010.1"/>
</dbReference>
<reference evidence="5 6" key="1">
    <citation type="journal article" date="2022" name="Environ. Microbiol. Rep.">
        <title>Eco-phylogenetic analyses reveal divergent evolution of vitamin B12 metabolism in the marine bacterial family 'Psychromonadaceae'.</title>
        <authorList>
            <person name="Jin X."/>
            <person name="Yang Y."/>
            <person name="Cao H."/>
            <person name="Gao B."/>
            <person name="Zhao Z."/>
        </authorList>
    </citation>
    <scope>NUCLEOTIDE SEQUENCE [LARGE SCALE GENOMIC DNA]</scope>
    <source>
        <strain evidence="5 6">MKS20</strain>
    </source>
</reference>
<evidence type="ECO:0000313" key="5">
    <source>
        <dbReference type="EMBL" id="MCE2595436.1"/>
    </source>
</evidence>
<keyword evidence="6" id="KW-1185">Reference proteome</keyword>
<dbReference type="InterPro" id="IPR013563">
    <property type="entry name" value="Oligopep_ABC_C"/>
</dbReference>
<accession>A0ABS8WCT5</accession>
<gene>
    <name evidence="5" type="ORF">K6Y31_11470</name>
</gene>
<keyword evidence="2" id="KW-0547">Nucleotide-binding</keyword>
<proteinExistence type="predicted"/>
<dbReference type="EMBL" id="JAIMJA010000010">
    <property type="protein sequence ID" value="MCE2595436.1"/>
    <property type="molecule type" value="Genomic_DNA"/>
</dbReference>
<dbReference type="PROSITE" id="PS00211">
    <property type="entry name" value="ABC_TRANSPORTER_1"/>
    <property type="match status" value="1"/>
</dbReference>
<dbReference type="InterPro" id="IPR003439">
    <property type="entry name" value="ABC_transporter-like_ATP-bd"/>
</dbReference>
<evidence type="ECO:0000313" key="6">
    <source>
        <dbReference type="Proteomes" id="UP001201273"/>
    </source>
</evidence>
<dbReference type="Gene3D" id="3.40.50.300">
    <property type="entry name" value="P-loop containing nucleotide triphosphate hydrolases"/>
    <property type="match status" value="1"/>
</dbReference>
<evidence type="ECO:0000259" key="4">
    <source>
        <dbReference type="PROSITE" id="PS50893"/>
    </source>
</evidence>
<dbReference type="CDD" id="cd03257">
    <property type="entry name" value="ABC_NikE_OppD_transporters"/>
    <property type="match status" value="1"/>
</dbReference>
<protein>
    <submittedName>
        <fullName evidence="5">ABC transporter ATP-binding protein</fullName>
    </submittedName>
</protein>
<dbReference type="InterPro" id="IPR027417">
    <property type="entry name" value="P-loop_NTPase"/>
</dbReference>
<dbReference type="GO" id="GO:0005524">
    <property type="term" value="F:ATP binding"/>
    <property type="evidence" value="ECO:0007669"/>
    <property type="project" value="UniProtKB-KW"/>
</dbReference>
<keyword evidence="3 5" id="KW-0067">ATP-binding</keyword>
<dbReference type="Proteomes" id="UP001201273">
    <property type="component" value="Unassembled WGS sequence"/>
</dbReference>